<evidence type="ECO:0000256" key="1">
    <source>
        <dbReference type="ARBA" id="ARBA00001947"/>
    </source>
</evidence>
<comment type="similarity">
    <text evidence="3 13">Belongs to the class-I aminoacyl-tRNA synthetase family.</text>
</comment>
<feature type="binding site" evidence="13">
    <location>
        <position position="267"/>
    </location>
    <ligand>
        <name>ATP</name>
        <dbReference type="ChEBI" id="CHEBI:30616"/>
    </ligand>
</feature>
<dbReference type="PRINTS" id="PR00983">
    <property type="entry name" value="TRNASYNTHCYS"/>
</dbReference>
<dbReference type="Pfam" id="PF23493">
    <property type="entry name" value="CysS_C"/>
    <property type="match status" value="1"/>
</dbReference>
<dbReference type="InterPro" id="IPR015803">
    <property type="entry name" value="Cys-tRNA-ligase"/>
</dbReference>
<dbReference type="SMART" id="SM00840">
    <property type="entry name" value="DALR_2"/>
    <property type="match status" value="1"/>
</dbReference>
<dbReference type="EC" id="6.1.1.16" evidence="13"/>
<evidence type="ECO:0000256" key="5">
    <source>
        <dbReference type="ARBA" id="ARBA00022490"/>
    </source>
</evidence>
<evidence type="ECO:0000259" key="14">
    <source>
        <dbReference type="SMART" id="SM00840"/>
    </source>
</evidence>
<dbReference type="PANTHER" id="PTHR10890">
    <property type="entry name" value="CYSTEINYL-TRNA SYNTHETASE"/>
    <property type="match status" value="1"/>
</dbReference>
<keyword evidence="11 13" id="KW-0648">Protein biosynthesis</keyword>
<dbReference type="GO" id="GO:0005737">
    <property type="term" value="C:cytoplasm"/>
    <property type="evidence" value="ECO:0007669"/>
    <property type="project" value="UniProtKB-SubCell"/>
</dbReference>
<sequence length="475" mass="54454">MEIYDSLSRENKKIAKGKKLKLFVCGPTVYDDAHIGHARTYLVFDAFVRYLRGRGFKVFYLQNITDVDDKTIDRARREKKNPLSIARLFEKRYREDMEKIGIASVDRYARATDFIPEITAQVEALIKKGYAYRATDGYYFDIKKFKDYGKLSGRTALQAEDAVSRIDESVDKRNKGDFALWKFSQPGEPAWDTKFGKGRPGWHIEDTAISEKFFGPQYDFHGGANELKFPHHEAEIAQQEAASGKKPFVKVWMHTGVLTIGGKKMSKSLKNFITIRKFLETHPAETLRLAVFKHHYRKPVDYGEELINQAETERKYFSELLKKLELVEKQSKSKSGGGKIKEFIAEGAKNFSEALDNDFNTPQALAAIQKLATRLEKKMWLISRSEAKSTRIALEKLFKLVGLSFKDGGIPPRINDILKRRELFRANKQFSKADALRKRIWVLGYEVEDTPLGPLVLPKNYDQRQNKSSAARPGS</sequence>
<dbReference type="InterPro" id="IPR024909">
    <property type="entry name" value="Cys-tRNA/MSH_ligase"/>
</dbReference>
<protein>
    <recommendedName>
        <fullName evidence="13">Cysteine--tRNA ligase</fullName>
        <ecNumber evidence="13">6.1.1.16</ecNumber>
    </recommendedName>
    <alternativeName>
        <fullName evidence="13">Cysteinyl-tRNA synthetase</fullName>
        <shortName evidence="13">CysRS</shortName>
    </alternativeName>
</protein>
<feature type="domain" description="Cysteinyl-tRNA synthetase class Ia DALR" evidence="14">
    <location>
        <begin position="350"/>
        <end position="412"/>
    </location>
</feature>
<keyword evidence="5 13" id="KW-0963">Cytoplasm</keyword>
<reference evidence="15 16" key="1">
    <citation type="journal article" date="2016" name="Nat. Commun.">
        <title>Thousands of microbial genomes shed light on interconnected biogeochemical processes in an aquifer system.</title>
        <authorList>
            <person name="Anantharaman K."/>
            <person name="Brown C.T."/>
            <person name="Hug L.A."/>
            <person name="Sharon I."/>
            <person name="Castelle C.J."/>
            <person name="Probst A.J."/>
            <person name="Thomas B.C."/>
            <person name="Singh A."/>
            <person name="Wilkins M.J."/>
            <person name="Karaoz U."/>
            <person name="Brodie E.L."/>
            <person name="Williams K.H."/>
            <person name="Hubbard S.S."/>
            <person name="Banfield J.F."/>
        </authorList>
    </citation>
    <scope>NUCLEOTIDE SEQUENCE [LARGE SCALE GENOMIC DNA]</scope>
</reference>
<dbReference type="Pfam" id="PF01406">
    <property type="entry name" value="tRNA-synt_1e"/>
    <property type="match status" value="1"/>
</dbReference>
<dbReference type="PANTHER" id="PTHR10890:SF3">
    <property type="entry name" value="CYSTEINE--TRNA LIGASE, CYTOPLASMIC"/>
    <property type="match status" value="1"/>
</dbReference>
<dbReference type="InterPro" id="IPR014729">
    <property type="entry name" value="Rossmann-like_a/b/a_fold"/>
</dbReference>
<comment type="subunit">
    <text evidence="4 13">Monomer.</text>
</comment>
<keyword evidence="10 13" id="KW-0067">ATP-binding</keyword>
<dbReference type="HAMAP" id="MF_00041">
    <property type="entry name" value="Cys_tRNA_synth"/>
    <property type="match status" value="1"/>
</dbReference>
<dbReference type="CDD" id="cd00672">
    <property type="entry name" value="CysRS_core"/>
    <property type="match status" value="1"/>
</dbReference>
<evidence type="ECO:0000256" key="10">
    <source>
        <dbReference type="ARBA" id="ARBA00022840"/>
    </source>
</evidence>
<evidence type="ECO:0000313" key="16">
    <source>
        <dbReference type="Proteomes" id="UP000179324"/>
    </source>
</evidence>
<dbReference type="Gene3D" id="3.40.50.620">
    <property type="entry name" value="HUPs"/>
    <property type="match status" value="1"/>
</dbReference>
<evidence type="ECO:0000256" key="12">
    <source>
        <dbReference type="ARBA" id="ARBA00023146"/>
    </source>
</evidence>
<comment type="caution">
    <text evidence="15">The sequence shown here is derived from an EMBL/GenBank/DDBJ whole genome shotgun (WGS) entry which is preliminary data.</text>
</comment>
<dbReference type="Pfam" id="PF09190">
    <property type="entry name" value="DALR_2"/>
    <property type="match status" value="1"/>
</dbReference>
<dbReference type="GO" id="GO:0046872">
    <property type="term" value="F:metal ion binding"/>
    <property type="evidence" value="ECO:0007669"/>
    <property type="project" value="UniProtKB-KW"/>
</dbReference>
<feature type="short sequence motif" description="'KMSKS' region" evidence="13">
    <location>
        <begin position="264"/>
        <end position="268"/>
    </location>
</feature>
<dbReference type="InterPro" id="IPR009080">
    <property type="entry name" value="tRNAsynth_Ia_anticodon-bd"/>
</dbReference>
<keyword evidence="9" id="KW-0862">Zinc</keyword>
<name>A0A1F6BM90_9BACT</name>
<gene>
    <name evidence="13" type="primary">cysS</name>
    <name evidence="15" type="ORF">A2127_01775</name>
</gene>
<evidence type="ECO:0000256" key="3">
    <source>
        <dbReference type="ARBA" id="ARBA00005594"/>
    </source>
</evidence>
<dbReference type="EMBL" id="MFKI01000033">
    <property type="protein sequence ID" value="OGG38020.1"/>
    <property type="molecule type" value="Genomic_DNA"/>
</dbReference>
<dbReference type="Proteomes" id="UP000179324">
    <property type="component" value="Unassembled WGS sequence"/>
</dbReference>
<evidence type="ECO:0000256" key="13">
    <source>
        <dbReference type="HAMAP-Rule" id="MF_00041"/>
    </source>
</evidence>
<evidence type="ECO:0000256" key="6">
    <source>
        <dbReference type="ARBA" id="ARBA00022598"/>
    </source>
</evidence>
<evidence type="ECO:0000256" key="7">
    <source>
        <dbReference type="ARBA" id="ARBA00022723"/>
    </source>
</evidence>
<dbReference type="GO" id="GO:0006423">
    <property type="term" value="P:cysteinyl-tRNA aminoacylation"/>
    <property type="evidence" value="ECO:0007669"/>
    <property type="project" value="UniProtKB-UniRule"/>
</dbReference>
<feature type="short sequence motif" description="'HIGH' region" evidence="13">
    <location>
        <begin position="27"/>
        <end position="37"/>
    </location>
</feature>
<dbReference type="AlphaFoldDB" id="A0A1F6BM90"/>
<dbReference type="InterPro" id="IPR015273">
    <property type="entry name" value="Cys-tRNA-synt_Ia_DALR"/>
</dbReference>
<evidence type="ECO:0000256" key="8">
    <source>
        <dbReference type="ARBA" id="ARBA00022741"/>
    </source>
</evidence>
<evidence type="ECO:0000256" key="4">
    <source>
        <dbReference type="ARBA" id="ARBA00011245"/>
    </source>
</evidence>
<dbReference type="GO" id="GO:0004817">
    <property type="term" value="F:cysteine-tRNA ligase activity"/>
    <property type="evidence" value="ECO:0007669"/>
    <property type="project" value="UniProtKB-UniRule"/>
</dbReference>
<dbReference type="SUPFAM" id="SSF52374">
    <property type="entry name" value="Nucleotidylyl transferase"/>
    <property type="match status" value="1"/>
</dbReference>
<organism evidence="15 16">
    <name type="scientific">Candidatus Jorgensenbacteria bacterium GWC1_48_12</name>
    <dbReference type="NCBI Taxonomy" id="1798469"/>
    <lineage>
        <taxon>Bacteria</taxon>
        <taxon>Candidatus Joergenseniibacteriota</taxon>
    </lineage>
</organism>
<dbReference type="NCBIfam" id="TIGR00435">
    <property type="entry name" value="cysS"/>
    <property type="match status" value="1"/>
</dbReference>
<dbReference type="GO" id="GO:0005524">
    <property type="term" value="F:ATP binding"/>
    <property type="evidence" value="ECO:0007669"/>
    <property type="project" value="UniProtKB-UniRule"/>
</dbReference>
<proteinExistence type="inferred from homology"/>
<evidence type="ECO:0000256" key="9">
    <source>
        <dbReference type="ARBA" id="ARBA00022833"/>
    </source>
</evidence>
<dbReference type="SUPFAM" id="SSF47323">
    <property type="entry name" value="Anticodon-binding domain of a subclass of class I aminoacyl-tRNA synthetases"/>
    <property type="match status" value="1"/>
</dbReference>
<dbReference type="InterPro" id="IPR056411">
    <property type="entry name" value="CysS_C"/>
</dbReference>
<comment type="subcellular location">
    <subcellularLocation>
        <location evidence="2 13">Cytoplasm</location>
    </subcellularLocation>
</comment>
<keyword evidence="7" id="KW-0479">Metal-binding</keyword>
<keyword evidence="6 13" id="KW-0436">Ligase</keyword>
<evidence type="ECO:0000313" key="15">
    <source>
        <dbReference type="EMBL" id="OGG38020.1"/>
    </source>
</evidence>
<dbReference type="InterPro" id="IPR032678">
    <property type="entry name" value="tRNA-synt_1_cat_dom"/>
</dbReference>
<comment type="caution">
    <text evidence="13">Lacks conserved residue(s) required for the propagation of feature annotation.</text>
</comment>
<evidence type="ECO:0000256" key="2">
    <source>
        <dbReference type="ARBA" id="ARBA00004496"/>
    </source>
</evidence>
<comment type="cofactor">
    <cofactor evidence="1">
        <name>Zn(2+)</name>
        <dbReference type="ChEBI" id="CHEBI:29105"/>
    </cofactor>
</comment>
<dbReference type="Gene3D" id="1.20.120.1910">
    <property type="entry name" value="Cysteine-tRNA ligase, C-terminal anti-codon recognition domain"/>
    <property type="match status" value="1"/>
</dbReference>
<comment type="catalytic activity">
    <reaction evidence="13">
        <text>tRNA(Cys) + L-cysteine + ATP = L-cysteinyl-tRNA(Cys) + AMP + diphosphate</text>
        <dbReference type="Rhea" id="RHEA:17773"/>
        <dbReference type="Rhea" id="RHEA-COMP:9661"/>
        <dbReference type="Rhea" id="RHEA-COMP:9679"/>
        <dbReference type="ChEBI" id="CHEBI:30616"/>
        <dbReference type="ChEBI" id="CHEBI:33019"/>
        <dbReference type="ChEBI" id="CHEBI:35235"/>
        <dbReference type="ChEBI" id="CHEBI:78442"/>
        <dbReference type="ChEBI" id="CHEBI:78517"/>
        <dbReference type="ChEBI" id="CHEBI:456215"/>
        <dbReference type="EC" id="6.1.1.16"/>
    </reaction>
</comment>
<keyword evidence="12 13" id="KW-0030">Aminoacyl-tRNA synthetase</keyword>
<evidence type="ECO:0000256" key="11">
    <source>
        <dbReference type="ARBA" id="ARBA00022917"/>
    </source>
</evidence>
<keyword evidence="8 13" id="KW-0547">Nucleotide-binding</keyword>
<accession>A0A1F6BM90</accession>